<gene>
    <name evidence="3" type="ORF">U1T56_22675</name>
</gene>
<evidence type="ECO:0000313" key="3">
    <source>
        <dbReference type="EMBL" id="MEK0085970.1"/>
    </source>
</evidence>
<dbReference type="RefSeq" id="WP_418161818.1">
    <property type="nucleotide sequence ID" value="NZ_JBBLZC010000039.1"/>
</dbReference>
<evidence type="ECO:0000259" key="2">
    <source>
        <dbReference type="Pfam" id="PF09361"/>
    </source>
</evidence>
<dbReference type="Pfam" id="PF09361">
    <property type="entry name" value="Phasin_2"/>
    <property type="match status" value="1"/>
</dbReference>
<name>A0ABU8XXM9_9PROT</name>
<organism evidence="3 4">
    <name type="scientific">Benzoatithermus flavus</name>
    <dbReference type="NCBI Taxonomy" id="3108223"/>
    <lineage>
        <taxon>Bacteria</taxon>
        <taxon>Pseudomonadati</taxon>
        <taxon>Pseudomonadota</taxon>
        <taxon>Alphaproteobacteria</taxon>
        <taxon>Geminicoccales</taxon>
        <taxon>Geminicoccaceae</taxon>
        <taxon>Benzoatithermus</taxon>
    </lineage>
</organism>
<dbReference type="InterPro" id="IPR018968">
    <property type="entry name" value="Phasin"/>
</dbReference>
<reference evidence="3 4" key="1">
    <citation type="submission" date="2024-01" db="EMBL/GenBank/DDBJ databases">
        <title>Multi-omics insights into the function and evolution of sodium benzoate biodegradation pathways in Benzoatithermus flavus gen. nov., sp. nov. from hot spring.</title>
        <authorList>
            <person name="Hu C.-J."/>
            <person name="Li W.-J."/>
        </authorList>
    </citation>
    <scope>NUCLEOTIDE SEQUENCE [LARGE SCALE GENOMIC DNA]</scope>
    <source>
        <strain evidence="3 4">SYSU G07066</strain>
    </source>
</reference>
<keyword evidence="4" id="KW-1185">Reference proteome</keyword>
<protein>
    <submittedName>
        <fullName evidence="3">Phasin family protein</fullName>
    </submittedName>
</protein>
<accession>A0ABU8XXM9</accession>
<feature type="compositionally biased region" description="Basic residues" evidence="1">
    <location>
        <begin position="233"/>
        <end position="244"/>
    </location>
</feature>
<evidence type="ECO:0000256" key="1">
    <source>
        <dbReference type="SAM" id="MobiDB-lite"/>
    </source>
</evidence>
<proteinExistence type="predicted"/>
<feature type="region of interest" description="Disordered" evidence="1">
    <location>
        <begin position="157"/>
        <end position="244"/>
    </location>
</feature>
<sequence length="244" mass="26051">MAADRSKKSNPFDPQALLEAQRRNFAAFTNAGQIVADGMRTYAERQIGMVQEAMRNLWSELQSSTQKPQAATAPAEQLDRMRAAFERVMAQVQELGNLLLKVQSEAMAVLNECAAKNLEAIGASAPELAELQRRAQEAFEAAARQTTAVIEEMRRRMASLEQETRKAAAEQPPAATPTTTAAATAPTAAAEATMAGKPEPAARQTPEAKPGARKPSSASARTETAKAESATTRGRRGGAAKKES</sequence>
<evidence type="ECO:0000313" key="4">
    <source>
        <dbReference type="Proteomes" id="UP001375743"/>
    </source>
</evidence>
<feature type="compositionally biased region" description="Low complexity" evidence="1">
    <location>
        <begin position="169"/>
        <end position="193"/>
    </location>
</feature>
<comment type="caution">
    <text evidence="3">The sequence shown here is derived from an EMBL/GenBank/DDBJ whole genome shotgun (WGS) entry which is preliminary data.</text>
</comment>
<dbReference type="EMBL" id="JBBLZC010000039">
    <property type="protein sequence ID" value="MEK0085970.1"/>
    <property type="molecule type" value="Genomic_DNA"/>
</dbReference>
<feature type="domain" description="Phasin" evidence="2">
    <location>
        <begin position="17"/>
        <end position="112"/>
    </location>
</feature>
<dbReference type="Proteomes" id="UP001375743">
    <property type="component" value="Unassembled WGS sequence"/>
</dbReference>